<dbReference type="eggNOG" id="COG0654">
    <property type="taxonomic scope" value="Bacteria"/>
</dbReference>
<evidence type="ECO:0000256" key="4">
    <source>
        <dbReference type="ARBA" id="ARBA00022630"/>
    </source>
</evidence>
<name>A0A221K419_9RHOB</name>
<protein>
    <submittedName>
        <fullName evidence="9">2-octaprenyl-6-methoxyphenol hydroxylase</fullName>
        <ecNumber evidence="9">1.14.13.-</ecNumber>
    </submittedName>
</protein>
<dbReference type="GO" id="GO:0006744">
    <property type="term" value="P:ubiquinone biosynthetic process"/>
    <property type="evidence" value="ECO:0007669"/>
    <property type="project" value="UniProtKB-UniPathway"/>
</dbReference>
<dbReference type="NCBIfam" id="TIGR01988">
    <property type="entry name" value="Ubi-OHases"/>
    <property type="match status" value="1"/>
</dbReference>
<comment type="cofactor">
    <cofactor evidence="1">
        <name>FAD</name>
        <dbReference type="ChEBI" id="CHEBI:57692"/>
    </cofactor>
</comment>
<dbReference type="FunFam" id="3.50.50.60:FF:000021">
    <property type="entry name" value="Ubiquinone biosynthesis monooxygenase COQ6"/>
    <property type="match status" value="1"/>
</dbReference>
<accession>A0A221K419</accession>
<dbReference type="PANTHER" id="PTHR43876:SF7">
    <property type="entry name" value="UBIQUINONE BIOSYNTHESIS MONOOXYGENASE COQ6, MITOCHONDRIAL"/>
    <property type="match status" value="1"/>
</dbReference>
<dbReference type="PRINTS" id="PR00420">
    <property type="entry name" value="RNGMNOXGNASE"/>
</dbReference>
<dbReference type="AlphaFoldDB" id="A0A221K419"/>
<evidence type="ECO:0000256" key="6">
    <source>
        <dbReference type="ARBA" id="ARBA00023002"/>
    </source>
</evidence>
<evidence type="ECO:0000256" key="7">
    <source>
        <dbReference type="ARBA" id="ARBA00023033"/>
    </source>
</evidence>
<dbReference type="RefSeq" id="WP_089421486.1">
    <property type="nucleotide sequence ID" value="NZ_CP022415.1"/>
</dbReference>
<dbReference type="UniPathway" id="UPA00232"/>
<evidence type="ECO:0000256" key="5">
    <source>
        <dbReference type="ARBA" id="ARBA00022827"/>
    </source>
</evidence>
<dbReference type="GO" id="GO:0110142">
    <property type="term" value="C:ubiquinone biosynthesis complex"/>
    <property type="evidence" value="ECO:0007669"/>
    <property type="project" value="UniProtKB-ARBA"/>
</dbReference>
<evidence type="ECO:0000313" key="9">
    <source>
        <dbReference type="EMBL" id="ASM73739.1"/>
    </source>
</evidence>
<dbReference type="EC" id="1.14.13.-" evidence="9"/>
<dbReference type="InterPro" id="IPR010971">
    <property type="entry name" value="UbiH/COQ6"/>
</dbReference>
<keyword evidence="7" id="KW-0503">Monooxygenase</keyword>
<keyword evidence="4" id="KW-0285">Flavoprotein</keyword>
<evidence type="ECO:0000256" key="2">
    <source>
        <dbReference type="ARBA" id="ARBA00004749"/>
    </source>
</evidence>
<gene>
    <name evidence="9" type="primary">ubiH</name>
    <name evidence="9" type="ORF">SULPSESMR1_02958</name>
</gene>
<proteinExistence type="inferred from homology"/>
<dbReference type="KEGG" id="spse:SULPSESMR1_02958"/>
<dbReference type="OrthoDB" id="9796623at2"/>
<comment type="similarity">
    <text evidence="3">Belongs to the UbiH/COQ6 family.</text>
</comment>
<dbReference type="InterPro" id="IPR051205">
    <property type="entry name" value="UbiH/COQ6_monooxygenase"/>
</dbReference>
<dbReference type="GO" id="GO:0016705">
    <property type="term" value="F:oxidoreductase activity, acting on paired donors, with incorporation or reduction of molecular oxygen"/>
    <property type="evidence" value="ECO:0007669"/>
    <property type="project" value="InterPro"/>
</dbReference>
<dbReference type="InterPro" id="IPR036188">
    <property type="entry name" value="FAD/NAD-bd_sf"/>
</dbReference>
<keyword evidence="6 9" id="KW-0560">Oxidoreductase</keyword>
<dbReference type="SUPFAM" id="SSF51905">
    <property type="entry name" value="FAD/NAD(P)-binding domain"/>
    <property type="match status" value="1"/>
</dbReference>
<dbReference type="Pfam" id="PF01494">
    <property type="entry name" value="FAD_binding_3"/>
    <property type="match status" value="1"/>
</dbReference>
<reference evidence="9 10" key="1">
    <citation type="submission" date="2017-07" db="EMBL/GenBank/DDBJ databases">
        <title>Genome Sequence of Sulfitobacter pseudonitzschiae Strain SMR1 Isolated from a culture of the Diatom Skeletonema marinoi.</title>
        <authorList>
            <person name="Topel M."/>
            <person name="Pinder M.I.M."/>
            <person name="Johansson O.N."/>
            <person name="Kourtchenko O."/>
            <person name="Godhe A."/>
            <person name="Clarke A.K."/>
        </authorList>
    </citation>
    <scope>NUCLEOTIDE SEQUENCE [LARGE SCALE GENOMIC DNA]</scope>
    <source>
        <strain evidence="9 10">SMR1</strain>
    </source>
</reference>
<dbReference type="InterPro" id="IPR018168">
    <property type="entry name" value="Ubi_Hdrlase_CS"/>
</dbReference>
<dbReference type="PANTHER" id="PTHR43876">
    <property type="entry name" value="UBIQUINONE BIOSYNTHESIS MONOOXYGENASE COQ6, MITOCHONDRIAL"/>
    <property type="match status" value="1"/>
</dbReference>
<organism evidence="9 10">
    <name type="scientific">Pseudosulfitobacter pseudonitzschiae</name>
    <dbReference type="NCBI Taxonomy" id="1402135"/>
    <lineage>
        <taxon>Bacteria</taxon>
        <taxon>Pseudomonadati</taxon>
        <taxon>Pseudomonadota</taxon>
        <taxon>Alphaproteobacteria</taxon>
        <taxon>Rhodobacterales</taxon>
        <taxon>Roseobacteraceae</taxon>
        <taxon>Pseudosulfitobacter</taxon>
    </lineage>
</organism>
<dbReference type="EMBL" id="CP022415">
    <property type="protein sequence ID" value="ASM73739.1"/>
    <property type="molecule type" value="Genomic_DNA"/>
</dbReference>
<evidence type="ECO:0000256" key="1">
    <source>
        <dbReference type="ARBA" id="ARBA00001974"/>
    </source>
</evidence>
<dbReference type="GO" id="GO:0004497">
    <property type="term" value="F:monooxygenase activity"/>
    <property type="evidence" value="ECO:0007669"/>
    <property type="project" value="UniProtKB-KW"/>
</dbReference>
<keyword evidence="5" id="KW-0274">FAD</keyword>
<evidence type="ECO:0000256" key="3">
    <source>
        <dbReference type="ARBA" id="ARBA00005349"/>
    </source>
</evidence>
<comment type="pathway">
    <text evidence="2">Cofactor biosynthesis; ubiquinone biosynthesis.</text>
</comment>
<feature type="domain" description="FAD-binding" evidence="8">
    <location>
        <begin position="4"/>
        <end position="324"/>
    </location>
</feature>
<dbReference type="PROSITE" id="PS01304">
    <property type="entry name" value="UBIH"/>
    <property type="match status" value="1"/>
</dbReference>
<evidence type="ECO:0000259" key="8">
    <source>
        <dbReference type="Pfam" id="PF01494"/>
    </source>
</evidence>
<dbReference type="GO" id="GO:0071949">
    <property type="term" value="F:FAD binding"/>
    <property type="evidence" value="ECO:0007669"/>
    <property type="project" value="InterPro"/>
</dbReference>
<dbReference type="STRING" id="1402135.SAMN05444149_104444"/>
<dbReference type="Gene3D" id="3.50.50.60">
    <property type="entry name" value="FAD/NAD(P)-binding domain"/>
    <property type="match status" value="2"/>
</dbReference>
<sequence>MNTDTDIAVIGGGLNGPLLALAMAAQGLHVTVIDATAQAVRKNAAFDGRSYAVALTSQRLLAGIGLWDQLADSAQPMLEIKVTDGRAGEGPSPFFMHFDHAEIEEGPMGYMVQDRHLRRALIDAMDASDRITQLSGEAVTDQQPHPAGITLTLANGALVTARLAVGADGRNSGTAQRAGVKRIAWSYNQTALVCAIEHDLPHHGIAHQFFMPPGPLAILPLPGNVSSIVWSETDANASAFNALPEAQYIDMLRPRFGDFLGDIRLTGKRWTYPLSLSLATEMVADRVALIGDAAHGLHPIAGQGLNAGMRDIAALHEVLTDATRRGEDIGSVATLSRYQEWRRFDNTSLAMATDAFNRLFSNDNPILRIGRDIGMGLVGALPGLRRGAIREAAGLTGELPRLMQGKPL</sequence>
<keyword evidence="10" id="KW-1185">Reference proteome</keyword>
<dbReference type="InterPro" id="IPR002938">
    <property type="entry name" value="FAD-bd"/>
</dbReference>
<evidence type="ECO:0000313" key="10">
    <source>
        <dbReference type="Proteomes" id="UP000199754"/>
    </source>
</evidence>
<dbReference type="Proteomes" id="UP000199754">
    <property type="component" value="Chromosome"/>
</dbReference>